<dbReference type="Gene3D" id="3.30.300.30">
    <property type="match status" value="2"/>
</dbReference>
<dbReference type="CDD" id="cd05930">
    <property type="entry name" value="A_NRPS"/>
    <property type="match status" value="2"/>
</dbReference>
<feature type="domain" description="Carrier" evidence="1">
    <location>
        <begin position="1432"/>
        <end position="1507"/>
    </location>
</feature>
<dbReference type="Gene3D" id="3.40.50.12780">
    <property type="entry name" value="N-terminal domain of ligase-like"/>
    <property type="match status" value="1"/>
</dbReference>
<dbReference type="InterPro" id="IPR025110">
    <property type="entry name" value="AMP-bd_C"/>
</dbReference>
<comment type="caution">
    <text evidence="2">The sequence shown here is derived from an EMBL/GenBank/DDBJ whole genome shotgun (WGS) entry which is preliminary data.</text>
</comment>
<reference evidence="2 3" key="1">
    <citation type="submission" date="2016-11" db="EMBL/GenBank/DDBJ databases">
        <authorList>
            <person name="Varghese N."/>
            <person name="Submissions S."/>
        </authorList>
    </citation>
    <scope>NUCLEOTIDE SEQUENCE [LARGE SCALE GENOMIC DNA]</scope>
    <source>
        <strain evidence="2 3">DSM 6368</strain>
    </source>
</reference>
<dbReference type="Gene3D" id="2.30.38.10">
    <property type="entry name" value="Luciferase, Domain 3"/>
    <property type="match status" value="1"/>
</dbReference>
<dbReference type="Proteomes" id="UP000184216">
    <property type="component" value="Unassembled WGS sequence"/>
</dbReference>
<dbReference type="InterPro" id="IPR000873">
    <property type="entry name" value="AMP-dep_synth/lig_dom"/>
</dbReference>
<dbReference type="Gene3D" id="3.40.50.980">
    <property type="match status" value="2"/>
</dbReference>
<dbReference type="Pfam" id="PF00501">
    <property type="entry name" value="AMP-binding"/>
    <property type="match status" value="2"/>
</dbReference>
<organism evidence="2 3">
    <name type="scientific">Flavobacterium pectinovorum</name>
    <dbReference type="NCBI Taxonomy" id="29533"/>
    <lineage>
        <taxon>Bacteria</taxon>
        <taxon>Pseudomonadati</taxon>
        <taxon>Bacteroidota</taxon>
        <taxon>Flavobacteriia</taxon>
        <taxon>Flavobacteriales</taxon>
        <taxon>Flavobacteriaceae</taxon>
        <taxon>Flavobacterium</taxon>
    </lineage>
</organism>
<dbReference type="InterPro" id="IPR023213">
    <property type="entry name" value="CAT-like_dom_sf"/>
</dbReference>
<dbReference type="InterPro" id="IPR036736">
    <property type="entry name" value="ACP-like_sf"/>
</dbReference>
<dbReference type="Gene3D" id="1.10.1200.10">
    <property type="entry name" value="ACP-like"/>
    <property type="match status" value="2"/>
</dbReference>
<dbReference type="InterPro" id="IPR045851">
    <property type="entry name" value="AMP-bd_C_sf"/>
</dbReference>
<dbReference type="Pfam" id="PF00550">
    <property type="entry name" value="PP-binding"/>
    <property type="match status" value="2"/>
</dbReference>
<sequence>LNLAKINSPRDLAYLIYTSGTTGNPKGVMIEHTSLVNRLTWMQKAYPLSCGETLIQKTTYSFDVSVWELVWWAIYGAKLSVAKSGAEKDPAQLIQNIDENQVTVIHFVPAMLSVFLEYVKENPNEKERIKSLKQVFVSGEALTLHQRDLFYKELSGISLMNLYGPTEASIDVSYYDCAEQHNISSVPIGRPIDNISLYILDEKLSLKPIGSVGKLYIAGVGVARGYLNKTALTEEKFVNNPFIEGTKMYDTGDLAKWLADGNIEYIGRKDHQVKIRGFRIELGEIETHLFQYSNAIKNVIVEIKEVNQEKVIVAYYVSESKIDKIEIRHYLEEKLPEYMIPNFYIALDSIPVTSNGKVDRKALPSVTADDIIRGEYVAPKNETQDKLAAIWQDVLGIEKVGITDNFFNLGGNSLIIGQVINRIHKELHQGITFKAFFSSPTIEEISLKLQAQDFAFIPKTQEKASYPVTKSQHRLWILSQLEGGSLAYNMPAVVKLKGNIDTIKFEESFAFLIQRHEILRTYFKTNKEGQVHQFIVPAEEINFKITEKDFTSEKDQSAVFAYLQENNAIAFDLEQAALIRASLVKLKEDEFVFFLSMHHIIGDGWSIELLVSEIVKIYNALTQGIEAKLPELSIQYKDYSVWLNEVLQQEKSQESKAFWLQQFAGELPVLDLPSFKTRPLVRTYNGNSHTHIFPKEFLNKLKTFSKEHDATLFMTLMAGINALLHRYTGQNDIIIGTPVAGREHPDLENQMGLFLNTLAIRTQFEEKNSFLDLLNKEKNILLEAYEHQNYPFDALLAELNLKRDTSRSALFDVLVVLQNQRQVKSLVNEEQLTGLQIENYEFESRNSKFDITFTFSESDVLTLLINYDSDIYDQSLIKRMFSHFENILIKSLEQPENPIEEIDFLTVEERQELLVGFNDISVDYPMDKTIIDLFEEQANNFPDAIAVVFDDEELTYKELNEKANQLADYLLSNGLKKGDFVLLCYNSHMSMSIVGLLGIMKSGGVYVPLDADIPEERAAYIINDTKANFVITNDADSGIFVNQNIQIITLNNKSDNQFLKEKGLNINNTTPDNLAYLIYTSGTTGAPKGVMVNQQNLTDYFYGLNSRIQIDQAKTFLLMSSLSTDLGNTTLYSSLIYGKTLHLLSKDSLRNIEYVHQYFDQNDIDCIKIVPTFWKALVNENKPLLPKKMIVFGGEELSKGIIEKIKEVNNELKIVNHYGPTETTIGKLIYPVDDKPLQDRTPLGRTFSNASAYVLTEDLVPLPIGIIGNLYISGAGVSNGYLNNPDLTKVKFIDNPFVIGERMYNTGDLVKWLPEGNIEFIGRKDGQVKIQGNRIELGDIEVTIARNQYIKESCVKVDKNSNSENILIAYLVTKEGYDEDEFKEYLTQKMPVYMIPAVLVIMESLPMTSNGKIDKTRLPKIESIKENAEIILPENEVQQTLVIILMELFKKDAICITDNFFELGGNSLLAIQYINSINKKLILDLKLKDIFSKPTVRSLSKFINGLDLKHNSNLVIEKSQKTASLLSSNQRRLWILSQDETESSAYNISTALLIEGTFSVKDFINSYDELIKRHDSFRTRFEFDGENPIQFIQEEAAPIIEIEDFDYLPENEELVKILNKENLISFDLSAAPLSKLKILKLPNDTYFVIIVMHHIISDGWSLNILINEWVEIYNALVTNSKNTLPEVDYTYLDFVSWQDTIKENDEHNENVQYWKNRLEGGIEKLNLIKNQHPVKNDSKSEGDVADFYIEDEVFALLKRISIEQNISLFSILLTSFSVLLHHISDQKNIVLGTSITGRNRKEFESIIGFFVNTLPIKTTINPDETFIDLLIRANADIMQDIDHQNLSLEELVKLNLRGKNDSNALFQGRFVFNEELYDLNNVAEKIQVNKLEIFTPKEFTAKFDFSLVMRIRKNRLLGSLDYKKELFDAQYMDLITESYKHILTRISQNQTEKIHSLNSFEGMYTAYMETKTQQKNKQVFDSFLNYMNK</sequence>
<dbReference type="PANTHER" id="PTHR45527">
    <property type="entry name" value="NONRIBOSOMAL PEPTIDE SYNTHETASE"/>
    <property type="match status" value="1"/>
</dbReference>
<dbReference type="PROSITE" id="PS00455">
    <property type="entry name" value="AMP_BINDING"/>
    <property type="match status" value="2"/>
</dbReference>
<dbReference type="InterPro" id="IPR042099">
    <property type="entry name" value="ANL_N_sf"/>
</dbReference>
<dbReference type="InterPro" id="IPR009081">
    <property type="entry name" value="PP-bd_ACP"/>
</dbReference>
<dbReference type="NCBIfam" id="NF003417">
    <property type="entry name" value="PRK04813.1"/>
    <property type="match status" value="2"/>
</dbReference>
<evidence type="ECO:0000313" key="2">
    <source>
        <dbReference type="EMBL" id="SHN14586.1"/>
    </source>
</evidence>
<keyword evidence="3" id="KW-1185">Reference proteome</keyword>
<accession>A0ABY1J8V1</accession>
<evidence type="ECO:0000259" key="1">
    <source>
        <dbReference type="PROSITE" id="PS50075"/>
    </source>
</evidence>
<proteinExistence type="predicted"/>
<dbReference type="Gene3D" id="3.30.559.30">
    <property type="entry name" value="Nonribosomal peptide synthetase, condensation domain"/>
    <property type="match status" value="2"/>
</dbReference>
<feature type="domain" description="Carrier" evidence="1">
    <location>
        <begin position="378"/>
        <end position="453"/>
    </location>
</feature>
<dbReference type="InterPro" id="IPR010071">
    <property type="entry name" value="AA_adenyl_dom"/>
</dbReference>
<dbReference type="PANTHER" id="PTHR45527:SF1">
    <property type="entry name" value="FATTY ACID SYNTHASE"/>
    <property type="match status" value="1"/>
</dbReference>
<dbReference type="EMBL" id="FRBX01000007">
    <property type="protein sequence ID" value="SHN14586.1"/>
    <property type="molecule type" value="Genomic_DNA"/>
</dbReference>
<dbReference type="Pfam" id="PF13193">
    <property type="entry name" value="AMP-binding_C"/>
    <property type="match status" value="1"/>
</dbReference>
<dbReference type="InterPro" id="IPR001242">
    <property type="entry name" value="Condensation_dom"/>
</dbReference>
<dbReference type="Pfam" id="PF00668">
    <property type="entry name" value="Condensation"/>
    <property type="match status" value="2"/>
</dbReference>
<dbReference type="SUPFAM" id="SSF52777">
    <property type="entry name" value="CoA-dependent acyltransferases"/>
    <property type="match status" value="4"/>
</dbReference>
<gene>
    <name evidence="2" type="ORF">SAMN05444387_4315</name>
</gene>
<protein>
    <submittedName>
        <fullName evidence="2">Amino acid adenylation domain-containing protein</fullName>
    </submittedName>
</protein>
<evidence type="ECO:0000313" key="3">
    <source>
        <dbReference type="Proteomes" id="UP000184216"/>
    </source>
</evidence>
<dbReference type="SUPFAM" id="SSF47336">
    <property type="entry name" value="ACP-like"/>
    <property type="match status" value="2"/>
</dbReference>
<dbReference type="SUPFAM" id="SSF56801">
    <property type="entry name" value="Acetyl-CoA synthetase-like"/>
    <property type="match status" value="2"/>
</dbReference>
<feature type="non-terminal residue" evidence="2">
    <location>
        <position position="1"/>
    </location>
</feature>
<dbReference type="CDD" id="cd19531">
    <property type="entry name" value="LCL_NRPS-like"/>
    <property type="match status" value="2"/>
</dbReference>
<dbReference type="Gene3D" id="3.30.559.10">
    <property type="entry name" value="Chloramphenicol acetyltransferase-like domain"/>
    <property type="match status" value="2"/>
</dbReference>
<dbReference type="InterPro" id="IPR020845">
    <property type="entry name" value="AMP-binding_CS"/>
</dbReference>
<name>A0ABY1J8V1_9FLAO</name>
<dbReference type="NCBIfam" id="TIGR01733">
    <property type="entry name" value="AA-adenyl-dom"/>
    <property type="match status" value="2"/>
</dbReference>
<dbReference type="PROSITE" id="PS50075">
    <property type="entry name" value="CARRIER"/>
    <property type="match status" value="2"/>
</dbReference>